<dbReference type="Proteomes" id="UP000593568">
    <property type="component" value="Unassembled WGS sequence"/>
</dbReference>
<reference evidence="1 2" key="1">
    <citation type="journal article" date="2019" name="Genome Biol. Evol.">
        <title>Insights into the evolution of the New World diploid cottons (Gossypium, subgenus Houzingenia) based on genome sequencing.</title>
        <authorList>
            <person name="Grover C.E."/>
            <person name="Arick M.A. 2nd"/>
            <person name="Thrash A."/>
            <person name="Conover J.L."/>
            <person name="Sanders W.S."/>
            <person name="Peterson D.G."/>
            <person name="Frelichowski J.E."/>
            <person name="Scheffler J.A."/>
            <person name="Scheffler B.E."/>
            <person name="Wendel J.F."/>
        </authorList>
    </citation>
    <scope>NUCLEOTIDE SEQUENCE [LARGE SCALE GENOMIC DNA]</scope>
    <source>
        <strain evidence="1">8</strain>
        <tissue evidence="1">Leaf</tissue>
    </source>
</reference>
<evidence type="ECO:0000313" key="2">
    <source>
        <dbReference type="Proteomes" id="UP000593568"/>
    </source>
</evidence>
<keyword evidence="2" id="KW-1185">Reference proteome</keyword>
<comment type="caution">
    <text evidence="1">The sequence shown here is derived from an EMBL/GenBank/DDBJ whole genome shotgun (WGS) entry which is preliminary data.</text>
</comment>
<proteinExistence type="predicted"/>
<feature type="non-terminal residue" evidence="1">
    <location>
        <position position="1"/>
    </location>
</feature>
<sequence>HWQLALKAAWAPKNLGPSPPWRDWSLPSQQQLSDFPQSYYPFLRGWSRYSGAGVRFLTRLDVLFNFFPSNIKRDTAILKVVVGTTLHMNSSKHGVNLFCLLGTKIIVPAHTLLFRKVVYRKTIFIA</sequence>
<accession>A0A7J9FUM6</accession>
<dbReference type="AlphaFoldDB" id="A0A7J9FUM6"/>
<gene>
    <name evidence="1" type="ORF">Gotri_026459</name>
</gene>
<evidence type="ECO:0000313" key="1">
    <source>
        <dbReference type="EMBL" id="MBA0788255.1"/>
    </source>
</evidence>
<dbReference type="EMBL" id="JABEZW010227433">
    <property type="protein sequence ID" value="MBA0788255.1"/>
    <property type="molecule type" value="Genomic_DNA"/>
</dbReference>
<protein>
    <submittedName>
        <fullName evidence="1">Uncharacterized protein</fullName>
    </submittedName>
</protein>
<name>A0A7J9FUM6_9ROSI</name>
<organism evidence="1 2">
    <name type="scientific">Gossypium trilobum</name>
    <dbReference type="NCBI Taxonomy" id="34281"/>
    <lineage>
        <taxon>Eukaryota</taxon>
        <taxon>Viridiplantae</taxon>
        <taxon>Streptophyta</taxon>
        <taxon>Embryophyta</taxon>
        <taxon>Tracheophyta</taxon>
        <taxon>Spermatophyta</taxon>
        <taxon>Magnoliopsida</taxon>
        <taxon>eudicotyledons</taxon>
        <taxon>Gunneridae</taxon>
        <taxon>Pentapetalae</taxon>
        <taxon>rosids</taxon>
        <taxon>malvids</taxon>
        <taxon>Malvales</taxon>
        <taxon>Malvaceae</taxon>
        <taxon>Malvoideae</taxon>
        <taxon>Gossypium</taxon>
    </lineage>
</organism>